<dbReference type="AlphaFoldDB" id="A0A6A7AIR1"/>
<sequence>MATPSYTSSPSVTIRLSADGKNWKDWIKQITNYAATENAVAVLDGQARPEFDPTDNKYSLQTLIKPDLTRLSMSPNEIAAEIEKAGKLNVHIRPLNDDACHMLKDDEARLNAWALTPQVRGCDTANAMYRVLKELNDTSNHASAAAAWHAFIDLRADTCKSVRDYIGKFRKAITNLVIQGIVIGWRKPSIMATTTAEAGLDELIVIHLLYGLSKVLPQWVEARNNDLRQGNTWTADTLIQSVEDHLRHVNKEPVKSFITVYKQKEEQRVLSRLNNNNHNS</sequence>
<gene>
    <name evidence="1" type="ORF">CC86DRAFT_281053</name>
</gene>
<accession>A0A6A7AIR1</accession>
<dbReference type="Proteomes" id="UP000799424">
    <property type="component" value="Unassembled WGS sequence"/>
</dbReference>
<dbReference type="EMBL" id="MU006217">
    <property type="protein sequence ID" value="KAF2832567.1"/>
    <property type="molecule type" value="Genomic_DNA"/>
</dbReference>
<feature type="non-terminal residue" evidence="1">
    <location>
        <position position="280"/>
    </location>
</feature>
<evidence type="ECO:0000313" key="2">
    <source>
        <dbReference type="Proteomes" id="UP000799424"/>
    </source>
</evidence>
<reference evidence="1" key="1">
    <citation type="journal article" date="2020" name="Stud. Mycol.">
        <title>101 Dothideomycetes genomes: a test case for predicting lifestyles and emergence of pathogens.</title>
        <authorList>
            <person name="Haridas S."/>
            <person name="Albert R."/>
            <person name="Binder M."/>
            <person name="Bloem J."/>
            <person name="Labutti K."/>
            <person name="Salamov A."/>
            <person name="Andreopoulos B."/>
            <person name="Baker S."/>
            <person name="Barry K."/>
            <person name="Bills G."/>
            <person name="Bluhm B."/>
            <person name="Cannon C."/>
            <person name="Castanera R."/>
            <person name="Culley D."/>
            <person name="Daum C."/>
            <person name="Ezra D."/>
            <person name="Gonzalez J."/>
            <person name="Henrissat B."/>
            <person name="Kuo A."/>
            <person name="Liang C."/>
            <person name="Lipzen A."/>
            <person name="Lutzoni F."/>
            <person name="Magnuson J."/>
            <person name="Mondo S."/>
            <person name="Nolan M."/>
            <person name="Ohm R."/>
            <person name="Pangilinan J."/>
            <person name="Park H.-J."/>
            <person name="Ramirez L."/>
            <person name="Alfaro M."/>
            <person name="Sun H."/>
            <person name="Tritt A."/>
            <person name="Yoshinaga Y."/>
            <person name="Zwiers L.-H."/>
            <person name="Turgeon B."/>
            <person name="Goodwin S."/>
            <person name="Spatafora J."/>
            <person name="Crous P."/>
            <person name="Grigoriev I."/>
        </authorList>
    </citation>
    <scope>NUCLEOTIDE SEQUENCE</scope>
    <source>
        <strain evidence="1">CBS 113818</strain>
    </source>
</reference>
<keyword evidence="2" id="KW-1185">Reference proteome</keyword>
<name>A0A6A7AIR1_9PLEO</name>
<protein>
    <submittedName>
        <fullName evidence="1">Uncharacterized protein</fullName>
    </submittedName>
</protein>
<evidence type="ECO:0000313" key="1">
    <source>
        <dbReference type="EMBL" id="KAF2832567.1"/>
    </source>
</evidence>
<dbReference type="OrthoDB" id="3791493at2759"/>
<proteinExistence type="predicted"/>
<organism evidence="1 2">
    <name type="scientific">Ophiobolus disseminans</name>
    <dbReference type="NCBI Taxonomy" id="1469910"/>
    <lineage>
        <taxon>Eukaryota</taxon>
        <taxon>Fungi</taxon>
        <taxon>Dikarya</taxon>
        <taxon>Ascomycota</taxon>
        <taxon>Pezizomycotina</taxon>
        <taxon>Dothideomycetes</taxon>
        <taxon>Pleosporomycetidae</taxon>
        <taxon>Pleosporales</taxon>
        <taxon>Pleosporineae</taxon>
        <taxon>Phaeosphaeriaceae</taxon>
        <taxon>Ophiobolus</taxon>
    </lineage>
</organism>